<evidence type="ECO:0000256" key="6">
    <source>
        <dbReference type="SAM" id="Phobius"/>
    </source>
</evidence>
<evidence type="ECO:0000259" key="7">
    <source>
        <dbReference type="Pfam" id="PF04138"/>
    </source>
</evidence>
<evidence type="ECO:0000256" key="3">
    <source>
        <dbReference type="ARBA" id="ARBA00022692"/>
    </source>
</evidence>
<proteinExistence type="inferred from homology"/>
<keyword evidence="9" id="KW-1185">Reference proteome</keyword>
<sequence length="123" mass="13034">MRLKRFARYGTVGIINTLIHIAVFTVLSSRQYPTAAANLIAFAAASAFGFAANARWTFGTKASFKRYACFVLLMGFAASASGLASDALAMPPQVAAVGFSAISLIYGYLCSSYLVFAQTKGKP</sequence>
<evidence type="ECO:0000256" key="5">
    <source>
        <dbReference type="ARBA" id="ARBA00023136"/>
    </source>
</evidence>
<dbReference type="EMBL" id="JBECZB010000002">
    <property type="protein sequence ID" value="MEQ3510244.1"/>
    <property type="molecule type" value="Genomic_DNA"/>
</dbReference>
<evidence type="ECO:0000313" key="9">
    <source>
        <dbReference type="Proteomes" id="UP001447151"/>
    </source>
</evidence>
<feature type="transmembrane region" description="Helical" evidence="6">
    <location>
        <begin position="12"/>
        <end position="29"/>
    </location>
</feature>
<protein>
    <submittedName>
        <fullName evidence="8">GtrA family protein</fullName>
    </submittedName>
</protein>
<name>A0ABV1JJF6_NEIPO</name>
<dbReference type="InterPro" id="IPR051401">
    <property type="entry name" value="GtrA_CellWall_Glycosyl"/>
</dbReference>
<reference evidence="8 9" key="1">
    <citation type="submission" date="2024-05" db="EMBL/GenBank/DDBJ databases">
        <authorList>
            <person name="Matzinger S.R."/>
            <person name="Bankers L."/>
            <person name="Rossheim A."/>
            <person name="Hetherington-Rauth M.C."/>
            <person name="Smith A."/>
            <person name="Baird S."/>
            <person name="Polanco D."/>
        </authorList>
    </citation>
    <scope>NUCLEOTIDE SEQUENCE [LARGE SCALE GENOMIC DNA]</scope>
    <source>
        <strain evidence="8 9">2024CJ-00066</strain>
    </source>
</reference>
<comment type="subcellular location">
    <subcellularLocation>
        <location evidence="1">Membrane</location>
        <topology evidence="1">Multi-pass membrane protein</topology>
    </subcellularLocation>
</comment>
<dbReference type="Proteomes" id="UP001447151">
    <property type="component" value="Unassembled WGS sequence"/>
</dbReference>
<dbReference type="InterPro" id="IPR007267">
    <property type="entry name" value="GtrA_DPMS_TM"/>
</dbReference>
<dbReference type="PANTHER" id="PTHR38459">
    <property type="entry name" value="PROPHAGE BACTOPRENOL-LINKED GLUCOSE TRANSLOCASE HOMOLOG"/>
    <property type="match status" value="1"/>
</dbReference>
<comment type="similarity">
    <text evidence="2">Belongs to the GtrA family.</text>
</comment>
<evidence type="ECO:0000256" key="4">
    <source>
        <dbReference type="ARBA" id="ARBA00022989"/>
    </source>
</evidence>
<accession>A0ABV1JJF6</accession>
<feature type="transmembrane region" description="Helical" evidence="6">
    <location>
        <begin position="35"/>
        <end position="55"/>
    </location>
</feature>
<gene>
    <name evidence="8" type="ORF">ABM124_02700</name>
</gene>
<feature type="domain" description="GtrA/DPMS transmembrane" evidence="7">
    <location>
        <begin position="8"/>
        <end position="116"/>
    </location>
</feature>
<feature type="transmembrane region" description="Helical" evidence="6">
    <location>
        <begin position="67"/>
        <end position="88"/>
    </location>
</feature>
<comment type="caution">
    <text evidence="8">The sequence shown here is derived from an EMBL/GenBank/DDBJ whole genome shotgun (WGS) entry which is preliminary data.</text>
</comment>
<dbReference type="PANTHER" id="PTHR38459:SF1">
    <property type="entry name" value="PROPHAGE BACTOPRENOL-LINKED GLUCOSE TRANSLOCASE HOMOLOG"/>
    <property type="match status" value="1"/>
</dbReference>
<feature type="transmembrane region" description="Helical" evidence="6">
    <location>
        <begin position="94"/>
        <end position="116"/>
    </location>
</feature>
<dbReference type="RefSeq" id="WP_314168956.1">
    <property type="nucleotide sequence ID" value="NZ_JBECZB010000002.1"/>
</dbReference>
<evidence type="ECO:0000256" key="1">
    <source>
        <dbReference type="ARBA" id="ARBA00004141"/>
    </source>
</evidence>
<keyword evidence="5 6" id="KW-0472">Membrane</keyword>
<evidence type="ECO:0000256" key="2">
    <source>
        <dbReference type="ARBA" id="ARBA00009399"/>
    </source>
</evidence>
<organism evidence="8 9">
    <name type="scientific">Neisseria polysaccharea</name>
    <dbReference type="NCBI Taxonomy" id="489"/>
    <lineage>
        <taxon>Bacteria</taxon>
        <taxon>Pseudomonadati</taxon>
        <taxon>Pseudomonadota</taxon>
        <taxon>Betaproteobacteria</taxon>
        <taxon>Neisseriales</taxon>
        <taxon>Neisseriaceae</taxon>
        <taxon>Neisseria</taxon>
    </lineage>
</organism>
<keyword evidence="4 6" id="KW-1133">Transmembrane helix</keyword>
<dbReference type="Pfam" id="PF04138">
    <property type="entry name" value="GtrA_DPMS_TM"/>
    <property type="match status" value="1"/>
</dbReference>
<evidence type="ECO:0000313" key="8">
    <source>
        <dbReference type="EMBL" id="MEQ3510244.1"/>
    </source>
</evidence>
<keyword evidence="3 6" id="KW-0812">Transmembrane</keyword>